<name>A0A923RY15_9FIRM</name>
<evidence type="ECO:0000313" key="2">
    <source>
        <dbReference type="Proteomes" id="UP000606499"/>
    </source>
</evidence>
<dbReference type="AlphaFoldDB" id="A0A923RY15"/>
<accession>A0A923RY15</accession>
<proteinExistence type="predicted"/>
<sequence length="119" mass="13504">MAYPYQTYLPNQGMQQMPYQQPMMQQPMPQQPPAPIVRPVASLDEARAVQTDFGGALTIMPDISHGFVYTKQLNFQTGSADFAAYQRVQEQAAPQQDINLSEYVKKSDFDELARRFNAL</sequence>
<protein>
    <submittedName>
        <fullName evidence="1">Uncharacterized protein</fullName>
    </submittedName>
</protein>
<dbReference type="RefSeq" id="WP_186950589.1">
    <property type="nucleotide sequence ID" value="NZ_JACOPL010000063.1"/>
</dbReference>
<reference evidence="1" key="1">
    <citation type="submission" date="2020-08" db="EMBL/GenBank/DDBJ databases">
        <title>Genome public.</title>
        <authorList>
            <person name="Liu C."/>
            <person name="Sun Q."/>
        </authorList>
    </citation>
    <scope>NUCLEOTIDE SEQUENCE</scope>
    <source>
        <strain evidence="1">NSJ-28</strain>
    </source>
</reference>
<gene>
    <name evidence="1" type="ORF">H8S45_15800</name>
</gene>
<evidence type="ECO:0000313" key="1">
    <source>
        <dbReference type="EMBL" id="MBC5726901.1"/>
    </source>
</evidence>
<feature type="non-terminal residue" evidence="1">
    <location>
        <position position="119"/>
    </location>
</feature>
<keyword evidence="2" id="KW-1185">Reference proteome</keyword>
<dbReference type="Proteomes" id="UP000606499">
    <property type="component" value="Unassembled WGS sequence"/>
</dbReference>
<comment type="caution">
    <text evidence="1">The sequence shown here is derived from an EMBL/GenBank/DDBJ whole genome shotgun (WGS) entry which is preliminary data.</text>
</comment>
<organism evidence="1 2">
    <name type="scientific">Agathobaculum faecis</name>
    <dbReference type="NCBI Taxonomy" id="2763013"/>
    <lineage>
        <taxon>Bacteria</taxon>
        <taxon>Bacillati</taxon>
        <taxon>Bacillota</taxon>
        <taxon>Clostridia</taxon>
        <taxon>Eubacteriales</taxon>
        <taxon>Butyricicoccaceae</taxon>
        <taxon>Agathobaculum</taxon>
    </lineage>
</organism>
<dbReference type="EMBL" id="JACOPL010000063">
    <property type="protein sequence ID" value="MBC5726901.1"/>
    <property type="molecule type" value="Genomic_DNA"/>
</dbReference>